<dbReference type="AlphaFoldDB" id="A0A6J2P9F2"/>
<accession>A0A6J2P9F2</accession>
<dbReference type="RefSeq" id="XP_029282678.1">
    <property type="nucleotide sequence ID" value="XM_029426818.1"/>
</dbReference>
<dbReference type="InParanoid" id="A0A6J2P9F2"/>
<dbReference type="Proteomes" id="UP000504630">
    <property type="component" value="Unplaced"/>
</dbReference>
<feature type="region of interest" description="Disordered" evidence="1">
    <location>
        <begin position="1"/>
        <end position="94"/>
    </location>
</feature>
<proteinExistence type="predicted"/>
<organism evidence="2 3">
    <name type="scientific">Cottoperca gobio</name>
    <name type="common">Frogmouth</name>
    <name type="synonym">Aphritis gobio</name>
    <dbReference type="NCBI Taxonomy" id="56716"/>
    <lineage>
        <taxon>Eukaryota</taxon>
        <taxon>Metazoa</taxon>
        <taxon>Chordata</taxon>
        <taxon>Craniata</taxon>
        <taxon>Vertebrata</taxon>
        <taxon>Euteleostomi</taxon>
        <taxon>Actinopterygii</taxon>
        <taxon>Neopterygii</taxon>
        <taxon>Teleostei</taxon>
        <taxon>Neoteleostei</taxon>
        <taxon>Acanthomorphata</taxon>
        <taxon>Eupercaria</taxon>
        <taxon>Perciformes</taxon>
        <taxon>Notothenioidei</taxon>
        <taxon>Bovichtidae</taxon>
        <taxon>Cottoperca</taxon>
    </lineage>
</organism>
<feature type="compositionally biased region" description="Polar residues" evidence="1">
    <location>
        <begin position="45"/>
        <end position="54"/>
    </location>
</feature>
<protein>
    <submittedName>
        <fullName evidence="3">FH2 domain-containing protein 1-like</fullName>
    </submittedName>
</protein>
<evidence type="ECO:0000313" key="2">
    <source>
        <dbReference type="Proteomes" id="UP000504630"/>
    </source>
</evidence>
<reference evidence="3" key="1">
    <citation type="submission" date="2025-08" db="UniProtKB">
        <authorList>
            <consortium name="RefSeq"/>
        </authorList>
    </citation>
    <scope>IDENTIFICATION</scope>
</reference>
<dbReference type="OrthoDB" id="8963550at2759"/>
<dbReference type="GeneID" id="115005032"/>
<evidence type="ECO:0000256" key="1">
    <source>
        <dbReference type="SAM" id="MobiDB-lite"/>
    </source>
</evidence>
<name>A0A6J2P9F2_COTGO</name>
<evidence type="ECO:0000313" key="3">
    <source>
        <dbReference type="RefSeq" id="XP_029282678.1"/>
    </source>
</evidence>
<dbReference type="KEGG" id="cgob:115005032"/>
<gene>
    <name evidence="3" type="primary">LOC115005032</name>
</gene>
<feature type="compositionally biased region" description="Low complexity" evidence="1">
    <location>
        <begin position="56"/>
        <end position="73"/>
    </location>
</feature>
<keyword evidence="2" id="KW-1185">Reference proteome</keyword>
<sequence length="180" mass="19395">MAPGGAGARMGPVGRQIPRDYLQQGGPVMKGPLKVKPTIKRTHSEPSTKTSFGIVSSGRSSPGASPPMDLSQSPPGPSSPPPSPPSPPPQLISSLPVMYRPTYHIARPQRKLQDWSFKGRKPVLVLGDSNINRIPAHTNSQIQLDSYPGATAYHFLQLCEKAHPNPFTKIVIFSQSNFPS</sequence>
<feature type="compositionally biased region" description="Pro residues" evidence="1">
    <location>
        <begin position="74"/>
        <end position="90"/>
    </location>
</feature>